<dbReference type="RefSeq" id="WP_144389284.1">
    <property type="nucleotide sequence ID" value="NZ_CANNCB010000037.1"/>
</dbReference>
<name>A0A557NSB0_9VIBR</name>
<dbReference type="PANTHER" id="PTHR39639">
    <property type="entry name" value="CHROMOSOME 16, WHOLE GENOME SHOTGUN SEQUENCE"/>
    <property type="match status" value="1"/>
</dbReference>
<dbReference type="InterPro" id="IPR004919">
    <property type="entry name" value="GmrSD_N"/>
</dbReference>
<evidence type="ECO:0000313" key="2">
    <source>
        <dbReference type="EMBL" id="TVO31302.1"/>
    </source>
</evidence>
<dbReference type="AlphaFoldDB" id="A0A557NSB0"/>
<accession>A0A557NSB0</accession>
<organism evidence="2 3">
    <name type="scientific">Vibrio algivorus</name>
    <dbReference type="NCBI Taxonomy" id="1667024"/>
    <lineage>
        <taxon>Bacteria</taxon>
        <taxon>Pseudomonadati</taxon>
        <taxon>Pseudomonadota</taxon>
        <taxon>Gammaproteobacteria</taxon>
        <taxon>Vibrionales</taxon>
        <taxon>Vibrionaceae</taxon>
        <taxon>Vibrio</taxon>
    </lineage>
</organism>
<evidence type="ECO:0000313" key="3">
    <source>
        <dbReference type="Proteomes" id="UP000319828"/>
    </source>
</evidence>
<dbReference type="EMBL" id="VMKJ01000083">
    <property type="protein sequence ID" value="TVO31302.1"/>
    <property type="molecule type" value="Genomic_DNA"/>
</dbReference>
<sequence>MTALKDNLDQLQSKAKERTVKTQTIEYDLETIVKKISRKIIKLNPEYQRKHRWSNEASSKLIESLVLNIPVPFIYISQDVDVDEETDDDVSRYSVIDGQQRLTAIYNFFNNDYPLTDLEVLSPLNGCLYKDLPPFLIRRLEERTVRCLRIDSTIDQQVKYDIFERLNSGSVKLEPQELRNATCRGPFKQLTKRLSKDPIFVANANLAPSSKRVVKMEDEELVLRYFAVTYKDGYKEYRGGFKRFLTDKMVEFNKLSKDELKGFEIEFKGVMELLSKQVNELPFAKYRDSNGKLSRMSKYNVSVFDAMICLGKKAYTSSAKIPKNAAINLFKNKEFFTACEGSVNDVSKLTKRIAIATDLV</sequence>
<feature type="domain" description="GmrSD restriction endonucleases N-terminal" evidence="1">
    <location>
        <begin position="30"/>
        <end position="181"/>
    </location>
</feature>
<proteinExistence type="predicted"/>
<dbReference type="PANTHER" id="PTHR39639:SF1">
    <property type="entry name" value="DUF262 DOMAIN-CONTAINING PROTEIN"/>
    <property type="match status" value="1"/>
</dbReference>
<gene>
    <name evidence="2" type="ORF">FOF44_18120</name>
</gene>
<dbReference type="Proteomes" id="UP000319828">
    <property type="component" value="Unassembled WGS sequence"/>
</dbReference>
<dbReference type="Pfam" id="PF03235">
    <property type="entry name" value="GmrSD_N"/>
    <property type="match status" value="1"/>
</dbReference>
<dbReference type="OrthoDB" id="7802453at2"/>
<comment type="caution">
    <text evidence="2">The sequence shown here is derived from an EMBL/GenBank/DDBJ whole genome shotgun (WGS) entry which is preliminary data.</text>
</comment>
<protein>
    <submittedName>
        <fullName evidence="2">DUF262 domain-containing protein</fullName>
    </submittedName>
</protein>
<reference evidence="2 3" key="1">
    <citation type="submission" date="2019-07" db="EMBL/GenBank/DDBJ databases">
        <title>The draft genome sequence of Vibrio algivorus M1486.</title>
        <authorList>
            <person name="Meng X."/>
        </authorList>
    </citation>
    <scope>NUCLEOTIDE SEQUENCE [LARGE SCALE GENOMIC DNA]</scope>
    <source>
        <strain evidence="2 3">M1486</strain>
    </source>
</reference>
<evidence type="ECO:0000259" key="1">
    <source>
        <dbReference type="Pfam" id="PF03235"/>
    </source>
</evidence>